<proteinExistence type="inferred from homology"/>
<dbReference type="InterPro" id="IPR050249">
    <property type="entry name" value="Pseudomonas-type_ThrB"/>
</dbReference>
<feature type="domain" description="Aminoglycoside phosphotransferase" evidence="2">
    <location>
        <begin position="37"/>
        <end position="274"/>
    </location>
</feature>
<name>A0ABY2SF48_9HYPH</name>
<protein>
    <submittedName>
        <fullName evidence="3">Aminoglycoside phosphotransferase</fullName>
    </submittedName>
</protein>
<dbReference type="InterPro" id="IPR002575">
    <property type="entry name" value="Aminoglycoside_PTrfase"/>
</dbReference>
<organism evidence="3 4">
    <name type="scientific">Martelella alba</name>
    <dbReference type="NCBI Taxonomy" id="2590451"/>
    <lineage>
        <taxon>Bacteria</taxon>
        <taxon>Pseudomonadati</taxon>
        <taxon>Pseudomonadota</taxon>
        <taxon>Alphaproteobacteria</taxon>
        <taxon>Hyphomicrobiales</taxon>
        <taxon>Aurantimonadaceae</taxon>
        <taxon>Martelella</taxon>
    </lineage>
</organism>
<keyword evidence="4" id="KW-1185">Reference proteome</keyword>
<dbReference type="Proteomes" id="UP000305202">
    <property type="component" value="Unassembled WGS sequence"/>
</dbReference>
<dbReference type="PANTHER" id="PTHR21064">
    <property type="entry name" value="AMINOGLYCOSIDE PHOSPHOTRANSFERASE DOMAIN-CONTAINING PROTEIN-RELATED"/>
    <property type="match status" value="1"/>
</dbReference>
<comment type="similarity">
    <text evidence="1">Belongs to the pseudomonas-type ThrB family.</text>
</comment>
<comment type="caution">
    <text evidence="3">The sequence shown here is derived from an EMBL/GenBank/DDBJ whole genome shotgun (WGS) entry which is preliminary data.</text>
</comment>
<evidence type="ECO:0000256" key="1">
    <source>
        <dbReference type="ARBA" id="ARBA00038240"/>
    </source>
</evidence>
<reference evidence="3 4" key="1">
    <citation type="submission" date="2019-04" db="EMBL/GenBank/DDBJ databases">
        <authorList>
            <person name="Li M."/>
            <person name="Gao C."/>
        </authorList>
    </citation>
    <scope>NUCLEOTIDE SEQUENCE [LARGE SCALE GENOMIC DNA]</scope>
    <source>
        <strain evidence="3 4">BGMRC 2031</strain>
    </source>
</reference>
<dbReference type="SUPFAM" id="SSF56112">
    <property type="entry name" value="Protein kinase-like (PK-like)"/>
    <property type="match status" value="1"/>
</dbReference>
<dbReference type="Gene3D" id="3.90.1200.10">
    <property type="match status" value="1"/>
</dbReference>
<dbReference type="PANTHER" id="PTHR21064:SF6">
    <property type="entry name" value="AMINOGLYCOSIDE PHOSPHOTRANSFERASE DOMAIN-CONTAINING PROTEIN"/>
    <property type="match status" value="1"/>
</dbReference>
<dbReference type="InterPro" id="IPR011009">
    <property type="entry name" value="Kinase-like_dom_sf"/>
</dbReference>
<evidence type="ECO:0000259" key="2">
    <source>
        <dbReference type="Pfam" id="PF01636"/>
    </source>
</evidence>
<dbReference type="EMBL" id="SZPQ01000042">
    <property type="protein sequence ID" value="TKI03501.1"/>
    <property type="molecule type" value="Genomic_DNA"/>
</dbReference>
<gene>
    <name evidence="3" type="ORF">FCN80_21230</name>
</gene>
<evidence type="ECO:0000313" key="3">
    <source>
        <dbReference type="EMBL" id="TKI03501.1"/>
    </source>
</evidence>
<accession>A0ABY2SF48</accession>
<dbReference type="RefSeq" id="WP_136992345.1">
    <property type="nucleotide sequence ID" value="NZ_SZPQ01000042.1"/>
</dbReference>
<sequence>MSEAALFGAPEADPPPVDVALARCILHKQYGLTGVLTPLPGERDRNFRVTGPDGRQYMARFVNAAETAPESDFHTTLLRHLAGTRPRLPVPRLIRDRDGNDNPRAVIGGQDVPLRVVTYLAGTPLSQLACPPALSQALGATLGELDRALADFHHPGARRELLWDITYPERLHAMLDAIDTPAARRRVENILADHALGIAPYRDNLPWQVIHNDLNPYNVLTGPGPNPVSGIIDFGDALLAPRINDLATALAYQLRDDHEPLRLALPFLRAYQQTCPLTAAELALLPGLIATRLALIITIASWRARRYPANRDYLLRNVPQALRNLTGFQAVSHDVIRATALHAANEEPTNAQR</sequence>
<evidence type="ECO:0000313" key="4">
    <source>
        <dbReference type="Proteomes" id="UP000305202"/>
    </source>
</evidence>
<dbReference type="Pfam" id="PF01636">
    <property type="entry name" value="APH"/>
    <property type="match status" value="1"/>
</dbReference>